<proteinExistence type="predicted"/>
<comment type="caution">
    <text evidence="1">The sequence shown here is derived from an EMBL/GenBank/DDBJ whole genome shotgun (WGS) entry which is preliminary data.</text>
</comment>
<reference evidence="1 2" key="1">
    <citation type="journal article" date="2013" name="Genome Announc.">
        <title>Draft Genome Sequence of Rhodococcus rhodnii Strain LMG5362, a Symbiont of Rhodnius prolixus (Hemiptera, Reduviidae, Triatominae), the Principle Vector of Trypanosoma cruzi.</title>
        <authorList>
            <person name="Pachebat J.A."/>
            <person name="van Keulen G."/>
            <person name="Whitten M.M."/>
            <person name="Girdwood S."/>
            <person name="Del Sol R."/>
            <person name="Dyson P.J."/>
            <person name="Facey P.D."/>
        </authorList>
    </citation>
    <scope>NUCLEOTIDE SEQUENCE [LARGE SCALE GENOMIC DNA]</scope>
    <source>
        <strain evidence="1 2">LMG 5362</strain>
    </source>
</reference>
<accession>R7WH08</accession>
<keyword evidence="2" id="KW-1185">Reference proteome</keyword>
<dbReference type="EMBL" id="APMY01000132">
    <property type="protein sequence ID" value="EOM74331.1"/>
    <property type="molecule type" value="Genomic_DNA"/>
</dbReference>
<organism evidence="1 2">
    <name type="scientific">Rhodococcus rhodnii LMG 5362</name>
    <dbReference type="NCBI Taxonomy" id="1273125"/>
    <lineage>
        <taxon>Bacteria</taxon>
        <taxon>Bacillati</taxon>
        <taxon>Actinomycetota</taxon>
        <taxon>Actinomycetes</taxon>
        <taxon>Mycobacteriales</taxon>
        <taxon>Nocardiaceae</taxon>
        <taxon>Rhodococcus</taxon>
    </lineage>
</organism>
<gene>
    <name evidence="1" type="ORF">Rrhod_4329</name>
</gene>
<protein>
    <submittedName>
        <fullName evidence="1">Uncharacterized protein</fullName>
    </submittedName>
</protein>
<dbReference type="Proteomes" id="UP000013525">
    <property type="component" value="Unassembled WGS sequence"/>
</dbReference>
<sequence>MFPIASPIRRALLVLALSVRSRDRRRHHGTQ</sequence>
<name>R7WH08_9NOCA</name>
<dbReference type="AlphaFoldDB" id="R7WH08"/>
<evidence type="ECO:0000313" key="2">
    <source>
        <dbReference type="Proteomes" id="UP000013525"/>
    </source>
</evidence>
<evidence type="ECO:0000313" key="1">
    <source>
        <dbReference type="EMBL" id="EOM74331.1"/>
    </source>
</evidence>